<feature type="region of interest" description="Disordered" evidence="1">
    <location>
        <begin position="72"/>
        <end position="91"/>
    </location>
</feature>
<comment type="caution">
    <text evidence="2">The sequence shown here is derived from an EMBL/GenBank/DDBJ whole genome shotgun (WGS) entry which is preliminary data.</text>
</comment>
<dbReference type="EMBL" id="VSRR010000066">
    <property type="protein sequence ID" value="MPC09356.1"/>
    <property type="molecule type" value="Genomic_DNA"/>
</dbReference>
<protein>
    <submittedName>
        <fullName evidence="2">Uncharacterized protein</fullName>
    </submittedName>
</protein>
<feature type="compositionally biased region" description="Pro residues" evidence="1">
    <location>
        <begin position="78"/>
        <end position="88"/>
    </location>
</feature>
<gene>
    <name evidence="2" type="ORF">E2C01_001964</name>
</gene>
<reference evidence="2 3" key="1">
    <citation type="submission" date="2019-05" db="EMBL/GenBank/DDBJ databases">
        <title>Another draft genome of Portunus trituberculatus and its Hox gene families provides insights of decapod evolution.</title>
        <authorList>
            <person name="Jeong J.-H."/>
            <person name="Song I."/>
            <person name="Kim S."/>
            <person name="Choi T."/>
            <person name="Kim D."/>
            <person name="Ryu S."/>
            <person name="Kim W."/>
        </authorList>
    </citation>
    <scope>NUCLEOTIDE SEQUENCE [LARGE SCALE GENOMIC DNA]</scope>
    <source>
        <tissue evidence="2">Muscle</tissue>
    </source>
</reference>
<accession>A0A5B7CLS3</accession>
<name>A0A5B7CLS3_PORTR</name>
<keyword evidence="3" id="KW-1185">Reference proteome</keyword>
<evidence type="ECO:0000256" key="1">
    <source>
        <dbReference type="SAM" id="MobiDB-lite"/>
    </source>
</evidence>
<sequence length="173" mass="19466">MCATDLHAIRSVPGINGPKDVDSAYLHNILHWLGKSGVLDYIMTEAAHATTYDSPHLQSSTQRLASLRGHKWLSKHTPPSPNPRPQPPQLNNTQILHYSQRDYTAATILSLGFKICYRKVHNTILPLANKNSLRLLPTYPTEDKFARWTLALSLLNGDRILAVQARTWLDVPQ</sequence>
<dbReference type="Proteomes" id="UP000324222">
    <property type="component" value="Unassembled WGS sequence"/>
</dbReference>
<evidence type="ECO:0000313" key="3">
    <source>
        <dbReference type="Proteomes" id="UP000324222"/>
    </source>
</evidence>
<dbReference type="AlphaFoldDB" id="A0A5B7CLS3"/>
<organism evidence="2 3">
    <name type="scientific">Portunus trituberculatus</name>
    <name type="common">Swimming crab</name>
    <name type="synonym">Neptunus trituberculatus</name>
    <dbReference type="NCBI Taxonomy" id="210409"/>
    <lineage>
        <taxon>Eukaryota</taxon>
        <taxon>Metazoa</taxon>
        <taxon>Ecdysozoa</taxon>
        <taxon>Arthropoda</taxon>
        <taxon>Crustacea</taxon>
        <taxon>Multicrustacea</taxon>
        <taxon>Malacostraca</taxon>
        <taxon>Eumalacostraca</taxon>
        <taxon>Eucarida</taxon>
        <taxon>Decapoda</taxon>
        <taxon>Pleocyemata</taxon>
        <taxon>Brachyura</taxon>
        <taxon>Eubrachyura</taxon>
        <taxon>Portunoidea</taxon>
        <taxon>Portunidae</taxon>
        <taxon>Portuninae</taxon>
        <taxon>Portunus</taxon>
    </lineage>
</organism>
<proteinExistence type="predicted"/>
<evidence type="ECO:0000313" key="2">
    <source>
        <dbReference type="EMBL" id="MPC09356.1"/>
    </source>
</evidence>